<dbReference type="Pfam" id="PF00076">
    <property type="entry name" value="RRM_1"/>
    <property type="match status" value="1"/>
</dbReference>
<reference evidence="2 3" key="1">
    <citation type="journal article" date="2013" name="PLoS ONE">
        <title>Predicting the Proteins of Angomonas deanei, Strigomonas culicis and Their Respective Endosymbionts Reveals New Aspects of the Trypanosomatidae Family.</title>
        <authorList>
            <person name="Motta M.C."/>
            <person name="Martins A.C."/>
            <person name="de Souza S.S."/>
            <person name="Catta-Preta C.M."/>
            <person name="Silva R."/>
            <person name="Klein C.C."/>
            <person name="de Almeida L.G."/>
            <person name="de Lima Cunha O."/>
            <person name="Ciapina L.P."/>
            <person name="Brocchi M."/>
            <person name="Colabardini A.C."/>
            <person name="de Araujo Lima B."/>
            <person name="Machado C.R."/>
            <person name="de Almeida Soares C.M."/>
            <person name="Probst C.M."/>
            <person name="de Menezes C.B."/>
            <person name="Thompson C.E."/>
            <person name="Bartholomeu D.C."/>
            <person name="Gradia D.F."/>
            <person name="Pavoni D.P."/>
            <person name="Grisard E.C."/>
            <person name="Fantinatti-Garboggini F."/>
            <person name="Marchini F.K."/>
            <person name="Rodrigues-Luiz G.F."/>
            <person name="Wagner G."/>
            <person name="Goldman G.H."/>
            <person name="Fietto J.L."/>
            <person name="Elias M.C."/>
            <person name="Goldman M.H."/>
            <person name="Sagot M.F."/>
            <person name="Pereira M."/>
            <person name="Stoco P.H."/>
            <person name="de Mendonca-Neto R.P."/>
            <person name="Teixeira S.M."/>
            <person name="Maciel T.E."/>
            <person name="de Oliveira Mendes T.A."/>
            <person name="Urmenyi T.P."/>
            <person name="de Souza W."/>
            <person name="Schenkman S."/>
            <person name="de Vasconcelos A.T."/>
        </authorList>
    </citation>
    <scope>NUCLEOTIDE SEQUENCE [LARGE SCALE GENOMIC DNA]</scope>
</reference>
<dbReference type="Proteomes" id="UP000015354">
    <property type="component" value="Unassembled WGS sequence"/>
</dbReference>
<dbReference type="InterPro" id="IPR012677">
    <property type="entry name" value="Nucleotide-bd_a/b_plait_sf"/>
</dbReference>
<evidence type="ECO:0000313" key="2">
    <source>
        <dbReference type="EMBL" id="EPY30342.1"/>
    </source>
</evidence>
<dbReference type="AlphaFoldDB" id="S9UHP1"/>
<dbReference type="InterPro" id="IPR035979">
    <property type="entry name" value="RBD_domain_sf"/>
</dbReference>
<dbReference type="Gene3D" id="3.30.70.330">
    <property type="match status" value="1"/>
</dbReference>
<sequence length="79" mass="8819">MSYRVRISNAKLEDGEEELLRLCASFGEIIDYKVLNAPTPRDAPSVDVVYAEQEDADDAIGNMTGMEFHGVFLKAILIR</sequence>
<evidence type="ECO:0000313" key="3">
    <source>
        <dbReference type="Proteomes" id="UP000015354"/>
    </source>
</evidence>
<dbReference type="GO" id="GO:0003723">
    <property type="term" value="F:RNA binding"/>
    <property type="evidence" value="ECO:0007669"/>
    <property type="project" value="InterPro"/>
</dbReference>
<proteinExistence type="predicted"/>
<evidence type="ECO:0000259" key="1">
    <source>
        <dbReference type="SMART" id="SM00360"/>
    </source>
</evidence>
<protein>
    <recommendedName>
        <fullName evidence="1">RRM domain-containing protein</fullName>
    </recommendedName>
</protein>
<dbReference type="EMBL" id="ATMH01004114">
    <property type="protein sequence ID" value="EPY30342.1"/>
    <property type="molecule type" value="Genomic_DNA"/>
</dbReference>
<organism evidence="2 3">
    <name type="scientific">Strigomonas culicis</name>
    <dbReference type="NCBI Taxonomy" id="28005"/>
    <lineage>
        <taxon>Eukaryota</taxon>
        <taxon>Discoba</taxon>
        <taxon>Euglenozoa</taxon>
        <taxon>Kinetoplastea</taxon>
        <taxon>Metakinetoplastina</taxon>
        <taxon>Trypanosomatida</taxon>
        <taxon>Trypanosomatidae</taxon>
        <taxon>Strigomonadinae</taxon>
        <taxon>Strigomonas</taxon>
    </lineage>
</organism>
<comment type="caution">
    <text evidence="2">The sequence shown here is derived from an EMBL/GenBank/DDBJ whole genome shotgun (WGS) entry which is preliminary data.</text>
</comment>
<dbReference type="OrthoDB" id="272703at2759"/>
<dbReference type="CDD" id="cd00590">
    <property type="entry name" value="RRM_SF"/>
    <property type="match status" value="1"/>
</dbReference>
<feature type="domain" description="RRM" evidence="1">
    <location>
        <begin position="4"/>
        <end position="74"/>
    </location>
</feature>
<gene>
    <name evidence="2" type="ORF">STCU_04114</name>
</gene>
<accession>S9UHP1</accession>
<dbReference type="InterPro" id="IPR000504">
    <property type="entry name" value="RRM_dom"/>
</dbReference>
<dbReference type="SMART" id="SM00360">
    <property type="entry name" value="RRM"/>
    <property type="match status" value="1"/>
</dbReference>
<keyword evidence="3" id="KW-1185">Reference proteome</keyword>
<dbReference type="SUPFAM" id="SSF54928">
    <property type="entry name" value="RNA-binding domain, RBD"/>
    <property type="match status" value="1"/>
</dbReference>
<name>S9UHP1_9TRYP</name>